<dbReference type="EMBL" id="CP040749">
    <property type="protein sequence ID" value="QCX38244.1"/>
    <property type="molecule type" value="Genomic_DNA"/>
</dbReference>
<accession>A0A5B7TSR2</accession>
<feature type="transmembrane region" description="Helical" evidence="1">
    <location>
        <begin position="40"/>
        <end position="60"/>
    </location>
</feature>
<organism evidence="2 3">
    <name type="scientific">Aureibaculum algae</name>
    <dbReference type="NCBI Taxonomy" id="2584122"/>
    <lineage>
        <taxon>Bacteria</taxon>
        <taxon>Pseudomonadati</taxon>
        <taxon>Bacteroidota</taxon>
        <taxon>Flavobacteriia</taxon>
        <taxon>Flavobacteriales</taxon>
        <taxon>Flavobacteriaceae</taxon>
        <taxon>Aureibaculum</taxon>
    </lineage>
</organism>
<dbReference type="OrthoDB" id="1122768at2"/>
<dbReference type="RefSeq" id="WP_138949142.1">
    <property type="nucleotide sequence ID" value="NZ_CP040749.1"/>
</dbReference>
<evidence type="ECO:0000313" key="2">
    <source>
        <dbReference type="EMBL" id="QCX38244.1"/>
    </source>
</evidence>
<protein>
    <submittedName>
        <fullName evidence="2">DUF4199 domain-containing protein</fullName>
    </submittedName>
</protein>
<dbReference type="KEGG" id="fbe:FF125_07290"/>
<evidence type="ECO:0000256" key="1">
    <source>
        <dbReference type="SAM" id="Phobius"/>
    </source>
</evidence>
<keyword evidence="1" id="KW-0472">Membrane</keyword>
<feature type="transmembrane region" description="Helical" evidence="1">
    <location>
        <begin position="12"/>
        <end position="34"/>
    </location>
</feature>
<name>A0A5B7TSR2_9FLAO</name>
<dbReference type="Pfam" id="PF13858">
    <property type="entry name" value="DUF4199"/>
    <property type="match status" value="1"/>
</dbReference>
<keyword evidence="1" id="KW-0812">Transmembrane</keyword>
<dbReference type="InterPro" id="IPR025250">
    <property type="entry name" value="DUF4199"/>
</dbReference>
<dbReference type="AlphaFoldDB" id="A0A5B7TSR2"/>
<keyword evidence="3" id="KW-1185">Reference proteome</keyword>
<sequence length="174" mass="19662">MENQDNSKRKGVMLNYGLLLAFFTIIVSVINYAFGNAYEPHWSINVISLIAMVVAIFLGIKEYKKQNGSFLSLGQGLKVGVGIALISAIISAIYIYVFAKFIEPDFVDNIIEIQRQKFLENPKMAEEMIDTIGENTRQYFFAYTIGSILIFSIFLGFVVSLIVSLAMQKKEDQY</sequence>
<gene>
    <name evidence="2" type="ORF">FF125_07290</name>
</gene>
<keyword evidence="1" id="KW-1133">Transmembrane helix</keyword>
<feature type="transmembrane region" description="Helical" evidence="1">
    <location>
        <begin position="140"/>
        <end position="166"/>
    </location>
</feature>
<evidence type="ECO:0000313" key="3">
    <source>
        <dbReference type="Proteomes" id="UP000306229"/>
    </source>
</evidence>
<reference evidence="2 3" key="1">
    <citation type="submission" date="2019-05" db="EMBL/GenBank/DDBJ databases">
        <title>Algicella ahnfeltiae gen. nov., sp. nov., a novel marine bacterium of the family Flavobacteriaceae isolated from a red alga.</title>
        <authorList>
            <person name="Nedashkovskaya O.I."/>
            <person name="Kukhlevskiy A.D."/>
            <person name="Kim S.-G."/>
            <person name="Zhukova N.V."/>
            <person name="Mikhailov V.V."/>
        </authorList>
    </citation>
    <scope>NUCLEOTIDE SEQUENCE [LARGE SCALE GENOMIC DNA]</scope>
    <source>
        <strain evidence="2 3">10Alg115</strain>
    </source>
</reference>
<feature type="transmembrane region" description="Helical" evidence="1">
    <location>
        <begin position="81"/>
        <end position="99"/>
    </location>
</feature>
<proteinExistence type="predicted"/>
<dbReference type="Proteomes" id="UP000306229">
    <property type="component" value="Chromosome"/>
</dbReference>